<feature type="domain" description="Isochorismatase-like" evidence="8">
    <location>
        <begin position="62"/>
        <end position="208"/>
    </location>
</feature>
<dbReference type="PANTHER" id="PTHR11080:SF2">
    <property type="entry name" value="LD05707P"/>
    <property type="match status" value="1"/>
</dbReference>
<dbReference type="Pfam" id="PF00857">
    <property type="entry name" value="Isochorismatase"/>
    <property type="match status" value="1"/>
</dbReference>
<reference evidence="10" key="2">
    <citation type="journal article" date="2016" name="Genome Announc.">
        <title>Draft Genome Sequences of Two Novel Amoeba-Resistant Intranuclear Bacteria, 'Candidatus Berkiella cookevillensis' and 'Candidatus Berkiella aquae'.</title>
        <authorList>
            <person name="Mehari Y.T."/>
            <person name="Arivett B.A."/>
            <person name="Farone A.L."/>
            <person name="Gunderson J.H."/>
            <person name="Farone M.B."/>
        </authorList>
    </citation>
    <scope>NUCLEOTIDE SEQUENCE</scope>
    <source>
        <strain evidence="10">CC99</strain>
    </source>
</reference>
<dbReference type="RefSeq" id="WP_057623518.1">
    <property type="nucleotide sequence ID" value="NZ_LKHV02000001.1"/>
</dbReference>
<dbReference type="EMBL" id="LKHV01000002">
    <property type="protein sequence ID" value="KRG19594.1"/>
    <property type="molecule type" value="Genomic_DNA"/>
</dbReference>
<protein>
    <recommendedName>
        <fullName evidence="6">nicotinamidase</fullName>
        <ecNumber evidence="6">3.5.1.19</ecNumber>
    </recommendedName>
    <alternativeName>
        <fullName evidence="7">Nicotinamide deamidase</fullName>
    </alternativeName>
</protein>
<keyword evidence="3" id="KW-0479">Metal-binding</keyword>
<dbReference type="Gene3D" id="3.40.50.850">
    <property type="entry name" value="Isochorismatase-like"/>
    <property type="match status" value="1"/>
</dbReference>
<dbReference type="OrthoDB" id="9791276at2"/>
<evidence type="ECO:0000256" key="3">
    <source>
        <dbReference type="ARBA" id="ARBA00022723"/>
    </source>
</evidence>
<comment type="caution">
    <text evidence="9">The sequence shown here is derived from an EMBL/GenBank/DDBJ whole genome shotgun (WGS) entry which is preliminary data.</text>
</comment>
<comment type="similarity">
    <text evidence="1">Belongs to the isochorismatase family.</text>
</comment>
<reference evidence="9" key="1">
    <citation type="submission" date="2015-09" db="EMBL/GenBank/DDBJ databases">
        <title>Draft Genome Sequences of Two Novel Amoeba-resistant Intranuclear Bacteria, Candidatus Berkiella cookevillensis and Candidatus Berkiella aquae.</title>
        <authorList>
            <person name="Mehari Y.T."/>
            <person name="Arivett B.A."/>
            <person name="Farone A.L."/>
            <person name="Gunderson J.H."/>
            <person name="Farone M.B."/>
        </authorList>
    </citation>
    <scope>NUCLEOTIDE SEQUENCE [LARGE SCALE GENOMIC DNA]</scope>
    <source>
        <strain evidence="9">CC99</strain>
    </source>
</reference>
<dbReference type="SUPFAM" id="SSF52499">
    <property type="entry name" value="Isochorismatase-like hydrolases"/>
    <property type="match status" value="1"/>
</dbReference>
<keyword evidence="11" id="KW-1185">Reference proteome</keyword>
<dbReference type="InterPro" id="IPR000868">
    <property type="entry name" value="Isochorismatase-like_dom"/>
</dbReference>
<dbReference type="InterPro" id="IPR052347">
    <property type="entry name" value="Isochorismatase_Nicotinamidase"/>
</dbReference>
<dbReference type="EMBL" id="LKHV02000001">
    <property type="protein sequence ID" value="MCS5707591.1"/>
    <property type="molecule type" value="Genomic_DNA"/>
</dbReference>
<dbReference type="PANTHER" id="PTHR11080">
    <property type="entry name" value="PYRAZINAMIDASE/NICOTINAMIDASE"/>
    <property type="match status" value="1"/>
</dbReference>
<keyword evidence="2" id="KW-0662">Pyridine nucleotide biosynthesis</keyword>
<accession>A0A0Q9YQD2</accession>
<evidence type="ECO:0000313" key="9">
    <source>
        <dbReference type="EMBL" id="KRG19594.1"/>
    </source>
</evidence>
<evidence type="ECO:0000256" key="5">
    <source>
        <dbReference type="ARBA" id="ARBA00037900"/>
    </source>
</evidence>
<reference evidence="10" key="3">
    <citation type="submission" date="2021-06" db="EMBL/GenBank/DDBJ databases">
        <title>Genomic Description and Analysis of Intracellular Bacteria, Candidatus Berkiella cookevillensis and Candidatus Berkiella aquae.</title>
        <authorList>
            <person name="Kidane D.T."/>
            <person name="Mehari Y.T."/>
            <person name="Rice F.C."/>
            <person name="Arivett B.A."/>
            <person name="Farone A.L."/>
            <person name="Berk S.G."/>
            <person name="Farone M.B."/>
        </authorList>
    </citation>
    <scope>NUCLEOTIDE SEQUENCE</scope>
    <source>
        <strain evidence="10">CC99</strain>
    </source>
</reference>
<dbReference type="EC" id="3.5.1.19" evidence="6"/>
<dbReference type="PATRIC" id="fig|1590042.3.peg.624"/>
<sequence length="217" mass="23955">MLELESKIHIASLDVDAQNSFTPICPNELPIPLGHEIVHELNQQGTFAQLRIGTKDAHPANPVWLANQNQPTLSAISGYQNVDVRWPQHCVPGSLGFKLIEGLPHPQDYDYFVWKGVEPDMHPYGACYHDIHERMSTGLIEFLIAHQITTVIVGGLATDYCVKTSVLQLLHAGFKTILNLGACRGLSPHTTQEAIKLMEQKGAILISSSTQLCSSRK</sequence>
<dbReference type="Proteomes" id="UP000051494">
    <property type="component" value="Unassembled WGS sequence"/>
</dbReference>
<dbReference type="AlphaFoldDB" id="A0A0Q9YQD2"/>
<evidence type="ECO:0000256" key="1">
    <source>
        <dbReference type="ARBA" id="ARBA00006336"/>
    </source>
</evidence>
<dbReference type="GO" id="GO:0046872">
    <property type="term" value="F:metal ion binding"/>
    <property type="evidence" value="ECO:0007669"/>
    <property type="project" value="UniProtKB-KW"/>
</dbReference>
<dbReference type="STRING" id="437022.CC99x_00607"/>
<evidence type="ECO:0000256" key="6">
    <source>
        <dbReference type="ARBA" id="ARBA00039017"/>
    </source>
</evidence>
<evidence type="ECO:0000313" key="10">
    <source>
        <dbReference type="EMBL" id="MCS5707591.1"/>
    </source>
</evidence>
<dbReference type="GO" id="GO:0019363">
    <property type="term" value="P:pyridine nucleotide biosynthetic process"/>
    <property type="evidence" value="ECO:0007669"/>
    <property type="project" value="UniProtKB-KW"/>
</dbReference>
<evidence type="ECO:0000259" key="8">
    <source>
        <dbReference type="Pfam" id="PF00857"/>
    </source>
</evidence>
<dbReference type="InterPro" id="IPR036380">
    <property type="entry name" value="Isochorismatase-like_sf"/>
</dbReference>
<proteinExistence type="inferred from homology"/>
<evidence type="ECO:0000313" key="11">
    <source>
        <dbReference type="Proteomes" id="UP000051494"/>
    </source>
</evidence>
<organism evidence="9">
    <name type="scientific">Candidatus Berkiella cookevillensis</name>
    <dbReference type="NCBI Taxonomy" id="437022"/>
    <lineage>
        <taxon>Bacteria</taxon>
        <taxon>Pseudomonadati</taxon>
        <taxon>Pseudomonadota</taxon>
        <taxon>Gammaproteobacteria</taxon>
        <taxon>Candidatus Berkiellales</taxon>
        <taxon>Candidatus Berkiellaceae</taxon>
        <taxon>Candidatus Berkiella</taxon>
    </lineage>
</organism>
<dbReference type="CDD" id="cd01011">
    <property type="entry name" value="nicotinamidase"/>
    <property type="match status" value="1"/>
</dbReference>
<gene>
    <name evidence="10" type="ORF">CC99x_001595</name>
    <name evidence="9" type="ORF">CC99x_00607</name>
</gene>
<comment type="pathway">
    <text evidence="5">Cofactor biosynthesis; nicotinate biosynthesis; nicotinate from nicotinamide: step 1/1.</text>
</comment>
<dbReference type="GO" id="GO:0008936">
    <property type="term" value="F:nicotinamidase activity"/>
    <property type="evidence" value="ECO:0007669"/>
    <property type="project" value="UniProtKB-EC"/>
</dbReference>
<evidence type="ECO:0000256" key="4">
    <source>
        <dbReference type="ARBA" id="ARBA00022801"/>
    </source>
</evidence>
<keyword evidence="4" id="KW-0378">Hydrolase</keyword>
<evidence type="ECO:0000256" key="2">
    <source>
        <dbReference type="ARBA" id="ARBA00022642"/>
    </source>
</evidence>
<evidence type="ECO:0000256" key="7">
    <source>
        <dbReference type="ARBA" id="ARBA00043224"/>
    </source>
</evidence>
<name>A0A0Q9YQD2_9GAMM</name>